<evidence type="ECO:0000313" key="1">
    <source>
        <dbReference type="EMBL" id="RAM61571.1"/>
    </source>
</evidence>
<sequence>MAITINVNGLSLCHRGSGGVSHNTLPNVCKTPDKGIPLPYQNEAYSRDLIKGTVSVFADGGNSIAKEGSQFAKSVFDEAGSMGGVVSGTHSAETDWISHYFDVFFEGKPACRLTDKLFMNHRNTVNMAGLKQRDLPKPDQDFFDEICELACECWNTHKKDGPQPLPKGHTFQECMRKKIDDKYYDGPANARNGRYPKLDARMWREVSFDRGNNWEMIGSKSNPGLPSSQYPWNNSRRLDIARIGADGKLSKIYDVKFGDDTLAGDAANDYRKIAERHTGSDKNFEKFEVNKRCNCDDEPPPQHPAPVTAAEPKKSLIDEFGDAIHSTTGVQLTGGLLVFALIISEASRLFPPRNAIPIP</sequence>
<evidence type="ECO:0008006" key="3">
    <source>
        <dbReference type="Google" id="ProtNLM"/>
    </source>
</evidence>
<dbReference type="Proteomes" id="UP000248631">
    <property type="component" value="Unassembled WGS sequence"/>
</dbReference>
<name>A0ABX9BUZ7_9BURK</name>
<comment type="caution">
    <text evidence="1">The sequence shown here is derived from an EMBL/GenBank/DDBJ whole genome shotgun (WGS) entry which is preliminary data.</text>
</comment>
<dbReference type="RefSeq" id="WP_112070000.1">
    <property type="nucleotide sequence ID" value="NZ_JUGD01000036.1"/>
</dbReference>
<dbReference type="EMBL" id="JUGD01000036">
    <property type="protein sequence ID" value="RAM61571.1"/>
    <property type="molecule type" value="Genomic_DNA"/>
</dbReference>
<evidence type="ECO:0000313" key="2">
    <source>
        <dbReference type="Proteomes" id="UP000248631"/>
    </source>
</evidence>
<accession>A0ABX9BUZ7</accession>
<gene>
    <name evidence="1" type="ORF">RB24_24780</name>
</gene>
<dbReference type="Pfam" id="PF13665">
    <property type="entry name" value="Tox-PAAR-like"/>
    <property type="match status" value="1"/>
</dbReference>
<protein>
    <recommendedName>
        <fullName evidence="3">Tox-PAAR-like domain-containing protein</fullName>
    </recommendedName>
</protein>
<keyword evidence="2" id="KW-1185">Reference proteome</keyword>
<organism evidence="1 2">
    <name type="scientific">Herbaspirillum rubrisubalbicans</name>
    <dbReference type="NCBI Taxonomy" id="80842"/>
    <lineage>
        <taxon>Bacteria</taxon>
        <taxon>Pseudomonadati</taxon>
        <taxon>Pseudomonadota</taxon>
        <taxon>Betaproteobacteria</taxon>
        <taxon>Burkholderiales</taxon>
        <taxon>Oxalobacteraceae</taxon>
        <taxon>Herbaspirillum</taxon>
    </lineage>
</organism>
<reference evidence="1 2" key="1">
    <citation type="submission" date="2014-12" db="EMBL/GenBank/DDBJ databases">
        <title>Complete genome sequence of Herbaspirillum rubrisubalbicans Os38.</title>
        <authorList>
            <person name="Chen M."/>
            <person name="An Q."/>
        </authorList>
    </citation>
    <scope>NUCLEOTIDE SEQUENCE [LARGE SCALE GENOMIC DNA]</scope>
    <source>
        <strain evidence="1 2">Os38</strain>
    </source>
</reference>
<proteinExistence type="predicted"/>